<dbReference type="EMBL" id="CP092471">
    <property type="protein sequence ID" value="UVI38452.1"/>
    <property type="molecule type" value="Genomic_DNA"/>
</dbReference>
<sequence length="326" mass="35045">MRIDPILSSLRRDAGPQRRAQRVLEAVRAEWKADRGVSEVLAQFVDYGAGRPLADCPTLAAVACDCGRASAFLAPLINGLVAELSRHPIGHVPFRHQYASGISVLLLGESGRATLSLVTYQNELLSGRSPAQSVCFTGGERYECYLAGSAEACIVEACGETDQGARLVERQLGLDAGETLALDGARVTKLVTRVPQRLVMLRLSRVPERPPPAREYRLADGRLIHRASGSRRESREEMMIALLGRMGRTDAGEVFANLAGSAGSEHLRWEALRQCLSLGTAEGFAALSRLAADRDNVLAAPAAALRSRLASIHPELACLETGPCRA</sequence>
<proteinExistence type="predicted"/>
<evidence type="ECO:0008006" key="3">
    <source>
        <dbReference type="Google" id="ProtNLM"/>
    </source>
</evidence>
<reference evidence="1" key="1">
    <citation type="submission" date="2022-02" db="EMBL/GenBank/DDBJ databases">
        <title>Qipengyuania spongiae sp. nov., isolated from marine sponge.</title>
        <authorList>
            <person name="Li Z."/>
            <person name="Zhang M."/>
        </authorList>
    </citation>
    <scope>NUCLEOTIDE SEQUENCE</scope>
    <source>
        <strain evidence="1">PHS-Z21</strain>
    </source>
</reference>
<protein>
    <recommendedName>
        <fullName evidence="3">HEAT repeat domain-containing protein</fullName>
    </recommendedName>
</protein>
<dbReference type="Proteomes" id="UP001065265">
    <property type="component" value="Chromosome"/>
</dbReference>
<gene>
    <name evidence="1" type="ORF">L1F33_09285</name>
</gene>
<accession>A0ABY5SVC3</accession>
<organism evidence="1 2">
    <name type="scientific">Qipengyuania spongiae</name>
    <dbReference type="NCBI Taxonomy" id="2909673"/>
    <lineage>
        <taxon>Bacteria</taxon>
        <taxon>Pseudomonadati</taxon>
        <taxon>Pseudomonadota</taxon>
        <taxon>Alphaproteobacteria</taxon>
        <taxon>Sphingomonadales</taxon>
        <taxon>Erythrobacteraceae</taxon>
        <taxon>Qipengyuania</taxon>
    </lineage>
</organism>
<evidence type="ECO:0000313" key="2">
    <source>
        <dbReference type="Proteomes" id="UP001065265"/>
    </source>
</evidence>
<keyword evidence="2" id="KW-1185">Reference proteome</keyword>
<name>A0ABY5SVC3_9SPHN</name>
<dbReference type="RefSeq" id="WP_265557620.1">
    <property type="nucleotide sequence ID" value="NZ_CP092471.1"/>
</dbReference>
<evidence type="ECO:0000313" key="1">
    <source>
        <dbReference type="EMBL" id="UVI38452.1"/>
    </source>
</evidence>